<evidence type="ECO:0000256" key="3">
    <source>
        <dbReference type="ARBA" id="ARBA00022771"/>
    </source>
</evidence>
<reference evidence="12 13" key="1">
    <citation type="submission" date="2019-03" db="EMBL/GenBank/DDBJ databases">
        <title>Sequencing 25 genomes of Wallemia mellicola.</title>
        <authorList>
            <person name="Gostincar C."/>
        </authorList>
    </citation>
    <scope>NUCLEOTIDE SEQUENCE [LARGE SCALE GENOMIC DNA]</scope>
    <source>
        <strain evidence="11 12">EXF-1262</strain>
        <strain evidence="10 13">EXF-6152</strain>
    </source>
</reference>
<keyword evidence="6" id="KW-0539">Nucleus</keyword>
<dbReference type="GO" id="GO:0008270">
    <property type="term" value="F:zinc ion binding"/>
    <property type="evidence" value="ECO:0007669"/>
    <property type="project" value="UniProtKB-KW"/>
</dbReference>
<evidence type="ECO:0000259" key="9">
    <source>
        <dbReference type="PROSITE" id="PS50171"/>
    </source>
</evidence>
<dbReference type="SUPFAM" id="SSF57667">
    <property type="entry name" value="beta-beta-alpha zinc fingers"/>
    <property type="match status" value="1"/>
</dbReference>
<feature type="non-terminal residue" evidence="11">
    <location>
        <position position="1"/>
    </location>
</feature>
<comment type="subcellular location">
    <subcellularLocation>
        <location evidence="1">Nucleus</location>
    </subcellularLocation>
</comment>
<evidence type="ECO:0000256" key="8">
    <source>
        <dbReference type="SAM" id="MobiDB-lite"/>
    </source>
</evidence>
<dbReference type="EMBL" id="SPRC01000033">
    <property type="protein sequence ID" value="TIB77599.1"/>
    <property type="molecule type" value="Genomic_DNA"/>
</dbReference>
<evidence type="ECO:0000256" key="1">
    <source>
        <dbReference type="ARBA" id="ARBA00004123"/>
    </source>
</evidence>
<keyword evidence="5" id="KW-0694">RNA-binding</keyword>
<keyword evidence="4" id="KW-0862">Zinc</keyword>
<dbReference type="InterPro" id="IPR036236">
    <property type="entry name" value="Znf_C2H2_sf"/>
</dbReference>
<dbReference type="Proteomes" id="UP000310685">
    <property type="component" value="Unassembled WGS sequence"/>
</dbReference>
<feature type="domain" description="Matrin-type" evidence="9">
    <location>
        <begin position="53"/>
        <end position="85"/>
    </location>
</feature>
<keyword evidence="3" id="KW-0863">Zinc-finger</keyword>
<evidence type="ECO:0000256" key="7">
    <source>
        <dbReference type="ARBA" id="ARBA00023274"/>
    </source>
</evidence>
<evidence type="ECO:0000256" key="6">
    <source>
        <dbReference type="ARBA" id="ARBA00023242"/>
    </source>
</evidence>
<evidence type="ECO:0000313" key="12">
    <source>
        <dbReference type="Proteomes" id="UP000307169"/>
    </source>
</evidence>
<dbReference type="Pfam" id="PF06220">
    <property type="entry name" value="zf-U1"/>
    <property type="match status" value="1"/>
</dbReference>
<dbReference type="Gene3D" id="3.30.160.60">
    <property type="entry name" value="Classic Zinc Finger"/>
    <property type="match status" value="1"/>
</dbReference>
<dbReference type="PROSITE" id="PS50171">
    <property type="entry name" value="ZF_MATRIN"/>
    <property type="match status" value="1"/>
</dbReference>
<comment type="caution">
    <text evidence="11">The sequence shown here is derived from an EMBL/GenBank/DDBJ whole genome shotgun (WGS) entry which is preliminary data.</text>
</comment>
<dbReference type="InterPro" id="IPR003604">
    <property type="entry name" value="Matrin/U1-like-C_Znf_C2H2"/>
</dbReference>
<accession>A0A4T0MVA2</accession>
<keyword evidence="7" id="KW-0687">Ribonucleoprotein</keyword>
<dbReference type="InterPro" id="IPR000690">
    <property type="entry name" value="Matrin/U1-C_Znf_C2H2"/>
</dbReference>
<dbReference type="SMART" id="SM00451">
    <property type="entry name" value="ZnF_U1"/>
    <property type="match status" value="1"/>
</dbReference>
<dbReference type="GO" id="GO:0000395">
    <property type="term" value="P:mRNA 5'-splice site recognition"/>
    <property type="evidence" value="ECO:0007669"/>
    <property type="project" value="InterPro"/>
</dbReference>
<evidence type="ECO:0000256" key="4">
    <source>
        <dbReference type="ARBA" id="ARBA00022833"/>
    </source>
</evidence>
<keyword evidence="2" id="KW-0479">Metal-binding</keyword>
<dbReference type="InterPro" id="IPR017340">
    <property type="entry name" value="U1_snRNP-C"/>
</dbReference>
<dbReference type="GO" id="GO:0030627">
    <property type="term" value="F:pre-mRNA 5'-splice site binding"/>
    <property type="evidence" value="ECO:0007669"/>
    <property type="project" value="InterPro"/>
</dbReference>
<evidence type="ECO:0000256" key="5">
    <source>
        <dbReference type="ARBA" id="ARBA00022884"/>
    </source>
</evidence>
<dbReference type="PANTHER" id="PTHR31148:SF1">
    <property type="entry name" value="U1 SMALL NUCLEAR RIBONUCLEOPROTEIN C"/>
    <property type="match status" value="1"/>
</dbReference>
<feature type="region of interest" description="Disordered" evidence="8">
    <location>
        <begin position="114"/>
        <end position="170"/>
    </location>
</feature>
<evidence type="ECO:0000313" key="13">
    <source>
        <dbReference type="Proteomes" id="UP000310685"/>
    </source>
</evidence>
<evidence type="ECO:0000256" key="2">
    <source>
        <dbReference type="ARBA" id="ARBA00022723"/>
    </source>
</evidence>
<protein>
    <recommendedName>
        <fullName evidence="9">Matrin-type domain-containing protein</fullName>
    </recommendedName>
</protein>
<name>A0A4T0MVA2_9BASI</name>
<dbReference type="EMBL" id="SPRH01000035">
    <property type="protein sequence ID" value="TIB98784.1"/>
    <property type="molecule type" value="Genomic_DNA"/>
</dbReference>
<proteinExistence type="predicted"/>
<dbReference type="GO" id="GO:0005685">
    <property type="term" value="C:U1 snRNP"/>
    <property type="evidence" value="ECO:0007669"/>
    <property type="project" value="InterPro"/>
</dbReference>
<sequence>VQVVCKAAWVELGIWPLDYVKTPDPAPIVPRAFMNINYFCHRRPIDRMTKQKFYCDYCDVFLTHNSAAVRKAHNSGRNHLINVKDYYASLGHDKAQFIIDEICRIHESGLARPPPTLNKFNGPAGLTAPPMMRPPPPGAPPGVRPAFPGMRPPFRPPPPQFRPPPPPRPQ</sequence>
<dbReference type="Proteomes" id="UP000307169">
    <property type="component" value="Unassembled WGS sequence"/>
</dbReference>
<dbReference type="InterPro" id="IPR013085">
    <property type="entry name" value="U1-CZ_Znf_C2H2"/>
</dbReference>
<feature type="compositionally biased region" description="Pro residues" evidence="8">
    <location>
        <begin position="131"/>
        <end position="143"/>
    </location>
</feature>
<evidence type="ECO:0000313" key="11">
    <source>
        <dbReference type="EMBL" id="TIB98784.1"/>
    </source>
</evidence>
<dbReference type="AlphaFoldDB" id="A0A4T0MVA2"/>
<organism evidence="11 12">
    <name type="scientific">Wallemia mellicola</name>
    <dbReference type="NCBI Taxonomy" id="1708541"/>
    <lineage>
        <taxon>Eukaryota</taxon>
        <taxon>Fungi</taxon>
        <taxon>Dikarya</taxon>
        <taxon>Basidiomycota</taxon>
        <taxon>Wallemiomycotina</taxon>
        <taxon>Wallemiomycetes</taxon>
        <taxon>Wallemiales</taxon>
        <taxon>Wallemiaceae</taxon>
        <taxon>Wallemia</taxon>
    </lineage>
</organism>
<evidence type="ECO:0000313" key="10">
    <source>
        <dbReference type="EMBL" id="TIB77599.1"/>
    </source>
</evidence>
<dbReference type="PANTHER" id="PTHR31148">
    <property type="entry name" value="U1 SMALL NUCLEAR RIBONUCLEOPROTEIN C"/>
    <property type="match status" value="1"/>
</dbReference>
<feature type="compositionally biased region" description="Pro residues" evidence="8">
    <location>
        <begin position="150"/>
        <end position="170"/>
    </location>
</feature>
<gene>
    <name evidence="11" type="ORF">E3Q17_02859</name>
    <name evidence="10" type="ORF">E3Q22_02986</name>
</gene>